<dbReference type="EC" id="2.10.1.1" evidence="7"/>
<dbReference type="Pfam" id="PF03453">
    <property type="entry name" value="MoeA_N"/>
    <property type="match status" value="1"/>
</dbReference>
<dbReference type="SUPFAM" id="SSF63867">
    <property type="entry name" value="MoeA C-terminal domain-like"/>
    <property type="match status" value="1"/>
</dbReference>
<comment type="pathway">
    <text evidence="2 7">Cofactor biosynthesis; molybdopterin biosynthesis.</text>
</comment>
<dbReference type="SUPFAM" id="SSF63882">
    <property type="entry name" value="MoeA N-terminal region -like"/>
    <property type="match status" value="1"/>
</dbReference>
<evidence type="ECO:0000256" key="4">
    <source>
        <dbReference type="ARBA" id="ARBA00022505"/>
    </source>
</evidence>
<dbReference type="RefSeq" id="WP_083372798.1">
    <property type="nucleotide sequence ID" value="NZ_LT629776.1"/>
</dbReference>
<feature type="domain" description="MoaB/Mog" evidence="8">
    <location>
        <begin position="190"/>
        <end position="331"/>
    </location>
</feature>
<dbReference type="FunFam" id="2.170.190.11:FF:000001">
    <property type="entry name" value="Molybdopterin molybdenumtransferase"/>
    <property type="match status" value="1"/>
</dbReference>
<keyword evidence="7 9" id="KW-0808">Transferase</keyword>
<evidence type="ECO:0000256" key="2">
    <source>
        <dbReference type="ARBA" id="ARBA00005046"/>
    </source>
</evidence>
<organism evidence="9 10">
    <name type="scientific">Paraoerskovia marina</name>
    <dbReference type="NCBI Taxonomy" id="545619"/>
    <lineage>
        <taxon>Bacteria</taxon>
        <taxon>Bacillati</taxon>
        <taxon>Actinomycetota</taxon>
        <taxon>Actinomycetes</taxon>
        <taxon>Micrococcales</taxon>
        <taxon>Cellulomonadaceae</taxon>
        <taxon>Paraoerskovia</taxon>
    </lineage>
</organism>
<dbReference type="EMBL" id="LT629776">
    <property type="protein sequence ID" value="SDS90117.1"/>
    <property type="molecule type" value="Genomic_DNA"/>
</dbReference>
<dbReference type="GO" id="GO:0046872">
    <property type="term" value="F:metal ion binding"/>
    <property type="evidence" value="ECO:0007669"/>
    <property type="project" value="UniProtKB-UniRule"/>
</dbReference>
<dbReference type="InterPro" id="IPR036688">
    <property type="entry name" value="MoeA_C_domain_IV_sf"/>
</dbReference>
<dbReference type="SUPFAM" id="SSF53218">
    <property type="entry name" value="Molybdenum cofactor biosynthesis proteins"/>
    <property type="match status" value="1"/>
</dbReference>
<dbReference type="PANTHER" id="PTHR10192:SF5">
    <property type="entry name" value="GEPHYRIN"/>
    <property type="match status" value="1"/>
</dbReference>
<dbReference type="InterPro" id="IPR001453">
    <property type="entry name" value="MoaB/Mog_dom"/>
</dbReference>
<reference evidence="9 10" key="1">
    <citation type="submission" date="2016-10" db="EMBL/GenBank/DDBJ databases">
        <authorList>
            <person name="de Groot N.N."/>
        </authorList>
    </citation>
    <scope>NUCLEOTIDE SEQUENCE [LARGE SCALE GENOMIC DNA]</scope>
    <source>
        <strain evidence="9 10">DSM 22126</strain>
    </source>
</reference>
<comment type="catalytic activity">
    <reaction evidence="6">
        <text>adenylyl-molybdopterin + molybdate = Mo-molybdopterin + AMP + H(+)</text>
        <dbReference type="Rhea" id="RHEA:35047"/>
        <dbReference type="ChEBI" id="CHEBI:15378"/>
        <dbReference type="ChEBI" id="CHEBI:36264"/>
        <dbReference type="ChEBI" id="CHEBI:62727"/>
        <dbReference type="ChEBI" id="CHEBI:71302"/>
        <dbReference type="ChEBI" id="CHEBI:456215"/>
        <dbReference type="EC" id="2.10.1.1"/>
    </reaction>
</comment>
<dbReference type="CDD" id="cd00887">
    <property type="entry name" value="MoeA"/>
    <property type="match status" value="1"/>
</dbReference>
<dbReference type="InterPro" id="IPR036425">
    <property type="entry name" value="MoaB/Mog-like_dom_sf"/>
</dbReference>
<dbReference type="Proteomes" id="UP000185663">
    <property type="component" value="Chromosome I"/>
</dbReference>
<comment type="function">
    <text evidence="1 7">Catalyzes the insertion of molybdate into adenylated molybdopterin with the concomitant release of AMP.</text>
</comment>
<keyword evidence="5 7" id="KW-0501">Molybdenum cofactor biosynthesis</keyword>
<dbReference type="Gene3D" id="2.170.190.11">
    <property type="entry name" value="Molybdopterin biosynthesis moea protein, domain 3"/>
    <property type="match status" value="1"/>
</dbReference>
<dbReference type="GO" id="GO:0006777">
    <property type="term" value="P:Mo-molybdopterin cofactor biosynthetic process"/>
    <property type="evidence" value="ECO:0007669"/>
    <property type="project" value="UniProtKB-UniRule"/>
</dbReference>
<evidence type="ECO:0000313" key="10">
    <source>
        <dbReference type="Proteomes" id="UP000185663"/>
    </source>
</evidence>
<comment type="cofactor">
    <cofactor evidence="7">
        <name>Mg(2+)</name>
        <dbReference type="ChEBI" id="CHEBI:18420"/>
    </cofactor>
</comment>
<evidence type="ECO:0000256" key="1">
    <source>
        <dbReference type="ARBA" id="ARBA00002901"/>
    </source>
</evidence>
<evidence type="ECO:0000256" key="5">
    <source>
        <dbReference type="ARBA" id="ARBA00023150"/>
    </source>
</evidence>
<sequence>MPDPVARTLDEHREHAVAMVSPLPSLDVPLDDAVGSVLAADVRAHLAVPPFDMAAMDGYAVRTRDLDVLDGVPVSLAVVGEAAAGTGTGTELGAGEAVRIMTGAPLPPGADAVVPVERTSTGRFRAGVAGVETSVAVPRLDRAHVRPRGEDVMPGDLVCAAGTAVTGPVVAAAASAGATSLRVHRVPRVGVLATGSELVASGKPPAHGQIPDSNSHLLAAGVRAAGAVAVRHPSVGDTITALAGALDELTADVDLVVTSGGVSAGAHDVVRALLDSGDGRLSDVHVAAVDMRPGRPQALARWRGVPWIAVPGSPVAAFVSVTLFARPTIRRLAGCTTSDLPAVPRVAATGWSSPPGRVQILPGRHRPDGRVEPAGRDGHLLSGLVVADCLVIVPAEVDAVRAGDPVQVVVL</sequence>
<proteinExistence type="inferred from homology"/>
<dbReference type="Gene3D" id="2.40.340.10">
    <property type="entry name" value="MoeA, C-terminal, domain IV"/>
    <property type="match status" value="1"/>
</dbReference>
<dbReference type="eggNOG" id="COG0303">
    <property type="taxonomic scope" value="Bacteria"/>
</dbReference>
<dbReference type="GO" id="GO:0005829">
    <property type="term" value="C:cytosol"/>
    <property type="evidence" value="ECO:0007669"/>
    <property type="project" value="TreeGrafter"/>
</dbReference>
<dbReference type="Pfam" id="PF03454">
    <property type="entry name" value="MoeA_C"/>
    <property type="match status" value="1"/>
</dbReference>
<keyword evidence="7" id="KW-0479">Metal-binding</keyword>
<dbReference type="Gene3D" id="3.90.105.10">
    <property type="entry name" value="Molybdopterin biosynthesis moea protein, domain 2"/>
    <property type="match status" value="1"/>
</dbReference>
<accession>A0A1H1VZ23</accession>
<dbReference type="PANTHER" id="PTHR10192">
    <property type="entry name" value="MOLYBDOPTERIN BIOSYNTHESIS PROTEIN"/>
    <property type="match status" value="1"/>
</dbReference>
<dbReference type="InterPro" id="IPR005111">
    <property type="entry name" value="MoeA_C_domain_IV"/>
</dbReference>
<dbReference type="InterPro" id="IPR038987">
    <property type="entry name" value="MoeA-like"/>
</dbReference>
<dbReference type="Gene3D" id="3.40.980.10">
    <property type="entry name" value="MoaB/Mog-like domain"/>
    <property type="match status" value="1"/>
</dbReference>
<dbReference type="InterPro" id="IPR005110">
    <property type="entry name" value="MoeA_linker/N"/>
</dbReference>
<name>A0A1H1VZ23_9CELL</name>
<dbReference type="GO" id="GO:0061599">
    <property type="term" value="F:molybdopterin molybdotransferase activity"/>
    <property type="evidence" value="ECO:0007669"/>
    <property type="project" value="UniProtKB-UniRule"/>
</dbReference>
<dbReference type="InterPro" id="IPR036135">
    <property type="entry name" value="MoeA_linker/N_sf"/>
</dbReference>
<evidence type="ECO:0000256" key="7">
    <source>
        <dbReference type="RuleBase" id="RU365090"/>
    </source>
</evidence>
<dbReference type="AlphaFoldDB" id="A0A1H1VZ23"/>
<protein>
    <recommendedName>
        <fullName evidence="7">Molybdopterin molybdenumtransferase</fullName>
        <ecNumber evidence="7">2.10.1.1</ecNumber>
    </recommendedName>
</protein>
<dbReference type="OrthoDB" id="9804758at2"/>
<dbReference type="STRING" id="545619.SAMN04489860_2661"/>
<dbReference type="Pfam" id="PF00994">
    <property type="entry name" value="MoCF_biosynth"/>
    <property type="match status" value="1"/>
</dbReference>
<evidence type="ECO:0000256" key="3">
    <source>
        <dbReference type="ARBA" id="ARBA00010763"/>
    </source>
</evidence>
<keyword evidence="4 7" id="KW-0500">Molybdenum</keyword>
<evidence type="ECO:0000313" key="9">
    <source>
        <dbReference type="EMBL" id="SDS90117.1"/>
    </source>
</evidence>
<dbReference type="NCBIfam" id="NF045515">
    <property type="entry name" value="Glp_gephyrin"/>
    <property type="match status" value="1"/>
</dbReference>
<dbReference type="SMART" id="SM00852">
    <property type="entry name" value="MoCF_biosynth"/>
    <property type="match status" value="1"/>
</dbReference>
<dbReference type="UniPathway" id="UPA00344"/>
<evidence type="ECO:0000256" key="6">
    <source>
        <dbReference type="ARBA" id="ARBA00047317"/>
    </source>
</evidence>
<comment type="similarity">
    <text evidence="3 7">Belongs to the MoeA family.</text>
</comment>
<gene>
    <name evidence="9" type="ORF">SAMN04489860_2661</name>
</gene>
<keyword evidence="7" id="KW-0460">Magnesium</keyword>
<keyword evidence="10" id="KW-1185">Reference proteome</keyword>
<evidence type="ECO:0000259" key="8">
    <source>
        <dbReference type="SMART" id="SM00852"/>
    </source>
</evidence>